<evidence type="ECO:0000313" key="8">
    <source>
        <dbReference type="EMBL" id="KAE9224578.1"/>
    </source>
</evidence>
<dbReference type="EMBL" id="QXFZ01000741">
    <property type="protein sequence ID" value="KAE9106301.1"/>
    <property type="molecule type" value="Genomic_DNA"/>
</dbReference>
<evidence type="ECO:0000313" key="9">
    <source>
        <dbReference type="EMBL" id="KAE9305106.1"/>
    </source>
</evidence>
<evidence type="ECO:0000313" key="3">
    <source>
        <dbReference type="EMBL" id="KAE9103088.1"/>
    </source>
</evidence>
<evidence type="ECO:0000313" key="7">
    <source>
        <dbReference type="EMBL" id="KAE9203895.1"/>
    </source>
</evidence>
<dbReference type="Proteomes" id="UP000440732">
    <property type="component" value="Unassembled WGS sequence"/>
</dbReference>
<dbReference type="Proteomes" id="UP000440367">
    <property type="component" value="Unassembled WGS sequence"/>
</dbReference>
<dbReference type="Proteomes" id="UP000476176">
    <property type="component" value="Unassembled WGS sequence"/>
</dbReference>
<evidence type="ECO:0000313" key="11">
    <source>
        <dbReference type="Proteomes" id="UP000429523"/>
    </source>
</evidence>
<keyword evidence="12" id="KW-1185">Reference proteome</keyword>
<evidence type="ECO:0000313" key="17">
    <source>
        <dbReference type="Proteomes" id="UP000460718"/>
    </source>
</evidence>
<dbReference type="Proteomes" id="UP000460718">
    <property type="component" value="Unassembled WGS sequence"/>
</dbReference>
<organism evidence="2 17">
    <name type="scientific">Phytophthora fragariae</name>
    <dbReference type="NCBI Taxonomy" id="53985"/>
    <lineage>
        <taxon>Eukaryota</taxon>
        <taxon>Sar</taxon>
        <taxon>Stramenopiles</taxon>
        <taxon>Oomycota</taxon>
        <taxon>Peronosporomycetes</taxon>
        <taxon>Peronosporales</taxon>
        <taxon>Peronosporaceae</taxon>
        <taxon>Phytophthora</taxon>
    </lineage>
</organism>
<evidence type="ECO:0000313" key="5">
    <source>
        <dbReference type="EMBL" id="KAE9130469.1"/>
    </source>
</evidence>
<evidence type="ECO:0000313" key="16">
    <source>
        <dbReference type="Proteomes" id="UP000441208"/>
    </source>
</evidence>
<dbReference type="AlphaFoldDB" id="A0A6A3JPJ6"/>
<dbReference type="EMBL" id="QXGA01001055">
    <property type="protein sequence ID" value="KAE9130469.1"/>
    <property type="molecule type" value="Genomic_DNA"/>
</dbReference>
<dbReference type="EMBL" id="QXFX01000830">
    <property type="protein sequence ID" value="KAE9103088.1"/>
    <property type="molecule type" value="Genomic_DNA"/>
</dbReference>
<reference evidence="17 18" key="1">
    <citation type="submission" date="2018-09" db="EMBL/GenBank/DDBJ databases">
        <title>Genomic investigation of the strawberry pathogen Phytophthora fragariae indicates pathogenicity is determined by transcriptional variation in three key races.</title>
        <authorList>
            <person name="Adams T.M."/>
            <person name="Armitage A.D."/>
            <person name="Sobczyk M.K."/>
            <person name="Bates H.J."/>
            <person name="Dunwell J.M."/>
            <person name="Nellist C.F."/>
            <person name="Harrison R.J."/>
        </authorList>
    </citation>
    <scope>NUCLEOTIDE SEQUENCE [LARGE SCALE GENOMIC DNA]</scope>
    <source>
        <strain evidence="9 13">A4</strain>
        <strain evidence="8 14">BC-1</strain>
        <strain evidence="7 18">BC-23</strain>
        <strain evidence="6 12">NOV-27</strain>
        <strain evidence="5 15">NOV-5</strain>
        <strain evidence="4 16">NOV-71</strain>
        <strain evidence="10 19">NOV-77</strain>
        <strain evidence="1 11">NOV-9</strain>
        <strain evidence="3 20">ONT-3</strain>
        <strain evidence="2 17">SCRP245</strain>
    </source>
</reference>
<dbReference type="Proteomes" id="UP000441208">
    <property type="component" value="Unassembled WGS sequence"/>
</dbReference>
<sequence>MASRGSSRCPRATGRVAAPVSCAGPVVAAIIETTRSSSMLSCCWCSQRRTRSPRCDS</sequence>
<dbReference type="Proteomes" id="UP000437068">
    <property type="component" value="Unassembled WGS sequence"/>
</dbReference>
<gene>
    <name evidence="9" type="ORF">PF001_g12747</name>
    <name evidence="8" type="ORF">PF002_g14655</name>
    <name evidence="7" type="ORF">PF004_g18011</name>
    <name evidence="6" type="ORF">PF005_g16748</name>
    <name evidence="5" type="ORF">PF006_g15756</name>
    <name evidence="4" type="ORF">PF007_g13453</name>
    <name evidence="10" type="ORF">PF008_g15025</name>
    <name evidence="1" type="ORF">PF009_g14407</name>
    <name evidence="3" type="ORF">PF010_g13858</name>
    <name evidence="2" type="ORF">PF011_g16352</name>
</gene>
<dbReference type="Proteomes" id="UP000486351">
    <property type="component" value="Unassembled WGS sequence"/>
</dbReference>
<dbReference type="Proteomes" id="UP000433483">
    <property type="component" value="Unassembled WGS sequence"/>
</dbReference>
<dbReference type="EMBL" id="QXGF01000783">
    <property type="protein sequence ID" value="KAE8935657.1"/>
    <property type="molecule type" value="Genomic_DNA"/>
</dbReference>
<dbReference type="Proteomes" id="UP000488956">
    <property type="component" value="Unassembled WGS sequence"/>
</dbReference>
<dbReference type="EMBL" id="QXFY01000957">
    <property type="protein sequence ID" value="KAE9332262.1"/>
    <property type="molecule type" value="Genomic_DNA"/>
</dbReference>
<dbReference type="EMBL" id="QXGC01001394">
    <property type="protein sequence ID" value="KAE9203895.1"/>
    <property type="molecule type" value="Genomic_DNA"/>
</dbReference>
<proteinExistence type="predicted"/>
<evidence type="ECO:0000313" key="1">
    <source>
        <dbReference type="EMBL" id="KAE8935657.1"/>
    </source>
</evidence>
<evidence type="ECO:0000313" key="4">
    <source>
        <dbReference type="EMBL" id="KAE9106301.1"/>
    </source>
</evidence>
<dbReference type="Proteomes" id="UP000429523">
    <property type="component" value="Unassembled WGS sequence"/>
</dbReference>
<protein>
    <submittedName>
        <fullName evidence="2">Uncharacterized protein</fullName>
    </submittedName>
</protein>
<name>A0A6A3JPJ6_9STRA</name>
<evidence type="ECO:0000313" key="15">
    <source>
        <dbReference type="Proteomes" id="UP000440732"/>
    </source>
</evidence>
<comment type="caution">
    <text evidence="2">The sequence shown here is derived from an EMBL/GenBank/DDBJ whole genome shotgun (WGS) entry which is preliminary data.</text>
</comment>
<evidence type="ECO:0000313" key="20">
    <source>
        <dbReference type="Proteomes" id="UP000488956"/>
    </source>
</evidence>
<evidence type="ECO:0000313" key="13">
    <source>
        <dbReference type="Proteomes" id="UP000437068"/>
    </source>
</evidence>
<accession>A0A6A3JPJ6</accession>
<evidence type="ECO:0000313" key="12">
    <source>
        <dbReference type="Proteomes" id="UP000433483"/>
    </source>
</evidence>
<evidence type="ECO:0000313" key="18">
    <source>
        <dbReference type="Proteomes" id="UP000476176"/>
    </source>
</evidence>
<dbReference type="EMBL" id="QXGB01001114">
    <property type="protein sequence ID" value="KAE9196759.1"/>
    <property type="molecule type" value="Genomic_DNA"/>
</dbReference>
<evidence type="ECO:0000313" key="19">
    <source>
        <dbReference type="Proteomes" id="UP000486351"/>
    </source>
</evidence>
<dbReference type="EMBL" id="QXGD01000789">
    <property type="protein sequence ID" value="KAE9224578.1"/>
    <property type="molecule type" value="Genomic_DNA"/>
</dbReference>
<dbReference type="EMBL" id="QXGE01000721">
    <property type="protein sequence ID" value="KAE9305106.1"/>
    <property type="molecule type" value="Genomic_DNA"/>
</dbReference>
<dbReference type="EMBL" id="QXFW01001163">
    <property type="protein sequence ID" value="KAE8995397.1"/>
    <property type="molecule type" value="Genomic_DNA"/>
</dbReference>
<evidence type="ECO:0000313" key="10">
    <source>
        <dbReference type="EMBL" id="KAE9332262.1"/>
    </source>
</evidence>
<evidence type="ECO:0000313" key="14">
    <source>
        <dbReference type="Proteomes" id="UP000440367"/>
    </source>
</evidence>
<evidence type="ECO:0000313" key="2">
    <source>
        <dbReference type="EMBL" id="KAE8995397.1"/>
    </source>
</evidence>
<evidence type="ECO:0000313" key="6">
    <source>
        <dbReference type="EMBL" id="KAE9196759.1"/>
    </source>
</evidence>